<keyword evidence="5" id="KW-0408">Iron</keyword>
<evidence type="ECO:0000259" key="6">
    <source>
        <dbReference type="Pfam" id="PF02668"/>
    </source>
</evidence>
<reference evidence="7 8" key="1">
    <citation type="submission" date="2016-10" db="EMBL/GenBank/DDBJ databases">
        <authorList>
            <person name="Varghese N."/>
            <person name="Submissions S."/>
        </authorList>
    </citation>
    <scope>NUCLEOTIDE SEQUENCE [LARGE SCALE GENOMIC DNA]</scope>
    <source>
        <strain evidence="7 8">DSM 18839</strain>
    </source>
</reference>
<dbReference type="InterPro" id="IPR003819">
    <property type="entry name" value="TauD/TfdA-like"/>
</dbReference>
<dbReference type="OrthoDB" id="7346227at2"/>
<evidence type="ECO:0000256" key="4">
    <source>
        <dbReference type="ARBA" id="ARBA00023002"/>
    </source>
</evidence>
<evidence type="ECO:0000256" key="2">
    <source>
        <dbReference type="ARBA" id="ARBA00022723"/>
    </source>
</evidence>
<organism evidence="7 8">
    <name type="scientific">Thalassobaculum litoreum DSM 18839</name>
    <dbReference type="NCBI Taxonomy" id="1123362"/>
    <lineage>
        <taxon>Bacteria</taxon>
        <taxon>Pseudomonadati</taxon>
        <taxon>Pseudomonadota</taxon>
        <taxon>Alphaproteobacteria</taxon>
        <taxon>Rhodospirillales</taxon>
        <taxon>Thalassobaculaceae</taxon>
        <taxon>Thalassobaculum</taxon>
    </lineage>
</organism>
<dbReference type="EMBL" id="FNBW01000017">
    <property type="protein sequence ID" value="SDG42956.1"/>
    <property type="molecule type" value="Genomic_DNA"/>
</dbReference>
<evidence type="ECO:0000256" key="5">
    <source>
        <dbReference type="ARBA" id="ARBA00023004"/>
    </source>
</evidence>
<protein>
    <submittedName>
        <fullName evidence="7">Taurine dioxygenase</fullName>
    </submittedName>
</protein>
<keyword evidence="4" id="KW-0560">Oxidoreductase</keyword>
<dbReference type="GO" id="GO:0005737">
    <property type="term" value="C:cytoplasm"/>
    <property type="evidence" value="ECO:0007669"/>
    <property type="project" value="TreeGrafter"/>
</dbReference>
<evidence type="ECO:0000256" key="1">
    <source>
        <dbReference type="ARBA" id="ARBA00005896"/>
    </source>
</evidence>
<dbReference type="Gene3D" id="3.60.130.10">
    <property type="entry name" value="Clavaminate synthase-like"/>
    <property type="match status" value="1"/>
</dbReference>
<keyword evidence="8" id="KW-1185">Reference proteome</keyword>
<dbReference type="PANTHER" id="PTHR30468:SF1">
    <property type="entry name" value="ALPHA-KETOGLUTARATE-DEPENDENT SULFONATE DIOXYGENASE"/>
    <property type="match status" value="1"/>
</dbReference>
<proteinExistence type="inferred from homology"/>
<dbReference type="InterPro" id="IPR042098">
    <property type="entry name" value="TauD-like_sf"/>
</dbReference>
<comment type="caution">
    <text evidence="7">The sequence shown here is derived from an EMBL/GenBank/DDBJ whole genome shotgun (WGS) entry which is preliminary data.</text>
</comment>
<dbReference type="GO" id="GO:0046872">
    <property type="term" value="F:metal ion binding"/>
    <property type="evidence" value="ECO:0007669"/>
    <property type="project" value="UniProtKB-KW"/>
</dbReference>
<gene>
    <name evidence="7" type="ORF">SAMN05660686_04367</name>
</gene>
<feature type="domain" description="TauD/TfdA-like" evidence="6">
    <location>
        <begin position="6"/>
        <end position="277"/>
    </location>
</feature>
<accession>A0A8G2BLN4</accession>
<dbReference type="GO" id="GO:0006790">
    <property type="term" value="P:sulfur compound metabolic process"/>
    <property type="evidence" value="ECO:0007669"/>
    <property type="project" value="TreeGrafter"/>
</dbReference>
<dbReference type="GO" id="GO:0000908">
    <property type="term" value="F:taurine dioxygenase activity"/>
    <property type="evidence" value="ECO:0007669"/>
    <property type="project" value="TreeGrafter"/>
</dbReference>
<dbReference type="Pfam" id="PF02668">
    <property type="entry name" value="TauD"/>
    <property type="match status" value="1"/>
</dbReference>
<dbReference type="RefSeq" id="WP_028792541.1">
    <property type="nucleotide sequence ID" value="NZ_FNBW01000017.1"/>
</dbReference>
<evidence type="ECO:0000256" key="3">
    <source>
        <dbReference type="ARBA" id="ARBA00022964"/>
    </source>
</evidence>
<dbReference type="AlphaFoldDB" id="A0A8G2BLN4"/>
<dbReference type="InterPro" id="IPR051323">
    <property type="entry name" value="AtsK-like"/>
</dbReference>
<comment type="similarity">
    <text evidence="1">Belongs to the TfdA dioxygenase family.</text>
</comment>
<name>A0A8G2BLN4_9PROT</name>
<dbReference type="Proteomes" id="UP000198615">
    <property type="component" value="Unassembled WGS sequence"/>
</dbReference>
<dbReference type="SUPFAM" id="SSF51197">
    <property type="entry name" value="Clavaminate synthase-like"/>
    <property type="match status" value="1"/>
</dbReference>
<evidence type="ECO:0000313" key="7">
    <source>
        <dbReference type="EMBL" id="SDG42956.1"/>
    </source>
</evidence>
<dbReference type="PANTHER" id="PTHR30468">
    <property type="entry name" value="ALPHA-KETOGLUTARATE-DEPENDENT SULFONATE DIOXYGENASE"/>
    <property type="match status" value="1"/>
</dbReference>
<sequence length="284" mass="32326">MTLSMRRLNPVIGTEISGIQVTRDLGDNAFGELYQAWLDSGGLLVLRDQELEPEDQIAFSQRFGELDPLKGQTVEPYLLPGHPEIYRVSNKVKDGQKLGRQRAGTYWHSDNSHKERAAKCSLLYGIEVPPYGGDTQFAAMTRAWDELSPTFQKMIEGLRCVHDFEKAKSGSFKNETVTDSHLNATPAISHPLVRTHPETGRKCLFLNAGVVTHIEGMSVEESQPILDYLYRHCTRPEFVYRHQWRKGDLLVWDNRSTMHYAVADYDGVGDRYMHRTTVFGDRPV</sequence>
<keyword evidence="3 7" id="KW-0223">Dioxygenase</keyword>
<keyword evidence="2" id="KW-0479">Metal-binding</keyword>
<evidence type="ECO:0000313" key="8">
    <source>
        <dbReference type="Proteomes" id="UP000198615"/>
    </source>
</evidence>